<name>A0ABW3PAY6_9PROT</name>
<feature type="transmembrane region" description="Helical" evidence="5">
    <location>
        <begin position="116"/>
        <end position="139"/>
    </location>
</feature>
<dbReference type="Proteomes" id="UP001597206">
    <property type="component" value="Unassembled WGS sequence"/>
</dbReference>
<reference evidence="8" key="1">
    <citation type="journal article" date="2019" name="Int. J. Syst. Evol. Microbiol.">
        <title>The Global Catalogue of Microorganisms (GCM) 10K type strain sequencing project: providing services to taxonomists for standard genome sequencing and annotation.</title>
        <authorList>
            <consortium name="The Broad Institute Genomics Platform"/>
            <consortium name="The Broad Institute Genome Sequencing Center for Infectious Disease"/>
            <person name="Wu L."/>
            <person name="Ma J."/>
        </authorList>
    </citation>
    <scope>NUCLEOTIDE SEQUENCE [LARGE SCALE GENOMIC DNA]</scope>
    <source>
        <strain evidence="8">CCUG 58411</strain>
    </source>
</reference>
<dbReference type="GO" id="GO:0016874">
    <property type="term" value="F:ligase activity"/>
    <property type="evidence" value="ECO:0007669"/>
    <property type="project" value="UniProtKB-KW"/>
</dbReference>
<dbReference type="InterPro" id="IPR051533">
    <property type="entry name" value="WaaL-like"/>
</dbReference>
<feature type="transmembrane region" description="Helical" evidence="5">
    <location>
        <begin position="174"/>
        <end position="197"/>
    </location>
</feature>
<evidence type="ECO:0000313" key="7">
    <source>
        <dbReference type="EMBL" id="MFD1121330.1"/>
    </source>
</evidence>
<proteinExistence type="predicted"/>
<evidence type="ECO:0000256" key="4">
    <source>
        <dbReference type="ARBA" id="ARBA00023136"/>
    </source>
</evidence>
<keyword evidence="7" id="KW-0436">Ligase</keyword>
<gene>
    <name evidence="7" type="ORF">ACFQ2T_02355</name>
</gene>
<organism evidence="7 8">
    <name type="scientific">Methylophilus flavus</name>
    <dbReference type="NCBI Taxonomy" id="640084"/>
    <lineage>
        <taxon>Bacteria</taxon>
        <taxon>Pseudomonadati</taxon>
        <taxon>Pseudomonadota</taxon>
        <taxon>Betaproteobacteria</taxon>
        <taxon>Nitrosomonadales</taxon>
        <taxon>Methylophilaceae</taxon>
        <taxon>Methylophilus</taxon>
    </lineage>
</organism>
<dbReference type="InterPro" id="IPR007016">
    <property type="entry name" value="O-antigen_ligase-rel_domated"/>
</dbReference>
<keyword evidence="2 5" id="KW-0812">Transmembrane</keyword>
<feature type="transmembrane region" description="Helical" evidence="5">
    <location>
        <begin position="339"/>
        <end position="359"/>
    </location>
</feature>
<protein>
    <submittedName>
        <fullName evidence="7">O-antigen ligase family protein</fullName>
    </submittedName>
</protein>
<evidence type="ECO:0000256" key="3">
    <source>
        <dbReference type="ARBA" id="ARBA00022989"/>
    </source>
</evidence>
<feature type="transmembrane region" description="Helical" evidence="5">
    <location>
        <begin position="249"/>
        <end position="279"/>
    </location>
</feature>
<comment type="subcellular location">
    <subcellularLocation>
        <location evidence="1">Membrane</location>
        <topology evidence="1">Multi-pass membrane protein</topology>
    </subcellularLocation>
</comment>
<evidence type="ECO:0000259" key="6">
    <source>
        <dbReference type="Pfam" id="PF04932"/>
    </source>
</evidence>
<evidence type="ECO:0000256" key="2">
    <source>
        <dbReference type="ARBA" id="ARBA00022692"/>
    </source>
</evidence>
<keyword evidence="8" id="KW-1185">Reference proteome</keyword>
<evidence type="ECO:0000256" key="1">
    <source>
        <dbReference type="ARBA" id="ARBA00004141"/>
    </source>
</evidence>
<feature type="domain" description="O-antigen ligase-related" evidence="6">
    <location>
        <begin position="250"/>
        <end position="395"/>
    </location>
</feature>
<feature type="transmembrane region" description="Helical" evidence="5">
    <location>
        <begin position="217"/>
        <end position="237"/>
    </location>
</feature>
<comment type="caution">
    <text evidence="7">The sequence shown here is derived from an EMBL/GenBank/DDBJ whole genome shotgun (WGS) entry which is preliminary data.</text>
</comment>
<evidence type="ECO:0000313" key="8">
    <source>
        <dbReference type="Proteomes" id="UP001597206"/>
    </source>
</evidence>
<keyword evidence="3 5" id="KW-1133">Transmembrane helix</keyword>
<feature type="transmembrane region" description="Helical" evidence="5">
    <location>
        <begin position="83"/>
        <end position="104"/>
    </location>
</feature>
<feature type="transmembrane region" description="Helical" evidence="5">
    <location>
        <begin position="38"/>
        <end position="56"/>
    </location>
</feature>
<feature type="transmembrane region" description="Helical" evidence="5">
    <location>
        <begin position="415"/>
        <end position="433"/>
    </location>
</feature>
<dbReference type="PANTHER" id="PTHR37422:SF17">
    <property type="entry name" value="O-ANTIGEN LIGASE"/>
    <property type="match status" value="1"/>
</dbReference>
<dbReference type="EMBL" id="JBHTLN010000001">
    <property type="protein sequence ID" value="MFD1121330.1"/>
    <property type="molecule type" value="Genomic_DNA"/>
</dbReference>
<keyword evidence="4 5" id="KW-0472">Membrane</keyword>
<feature type="transmembrane region" description="Helical" evidence="5">
    <location>
        <begin position="379"/>
        <end position="403"/>
    </location>
</feature>
<dbReference type="RefSeq" id="WP_379029962.1">
    <property type="nucleotide sequence ID" value="NZ_JBHTLN010000001.1"/>
</dbReference>
<sequence length="472" mass="54117">MSKLTQNKSMIALVLIAILSAMFFGLVSLILVSTVGKHYGYLLALPSVIVIGLLFFFSREFFLLLVILTRSSLDVVFESIKIGSFGLGGVLNALVILIALIMYFETEKDKRAGFDNIKVAWVVFMLTCFLSLFYAPVFLTAFKTFLSYLSYAAMFFIGLYSIKKEDDYRKWVKVIALSTLIPLVYSLLSLAFGLHGVRDSMGEGLRLQGTFPHPNPFAPYLVLMISICFFIYKAEFFSVGTVIRRTLPLYILVLIGLLVMTKTRSAWAACFILFFAYGVLLEKRFLLFVFIAPLFALLIPDIQDRILAATQNTDYGVTGYGKLNSYAWRLKIWHDSISWMNPSHYITGYGLAAFVHYSMDFGMANAFQKATFEINAHNIFIQTFFNLGALGLLCFTYLIYTPVKNLYKYYQRKKLYVVIAILVVVQFLLQGYSDNTWDYLIFEWYFWFFIGITLSYLKLVDKRKLIEENNND</sequence>
<feature type="transmembrane region" description="Helical" evidence="5">
    <location>
        <begin position="439"/>
        <end position="457"/>
    </location>
</feature>
<dbReference type="Pfam" id="PF04932">
    <property type="entry name" value="Wzy_C"/>
    <property type="match status" value="1"/>
</dbReference>
<dbReference type="PANTHER" id="PTHR37422">
    <property type="entry name" value="TEICHURONIC ACID BIOSYNTHESIS PROTEIN TUAE"/>
    <property type="match status" value="1"/>
</dbReference>
<evidence type="ECO:0000256" key="5">
    <source>
        <dbReference type="SAM" id="Phobius"/>
    </source>
</evidence>
<accession>A0ABW3PAY6</accession>
<feature type="transmembrane region" description="Helical" evidence="5">
    <location>
        <begin position="285"/>
        <end position="302"/>
    </location>
</feature>
<feature type="transmembrane region" description="Helical" evidence="5">
    <location>
        <begin position="12"/>
        <end position="32"/>
    </location>
</feature>
<feature type="transmembrane region" description="Helical" evidence="5">
    <location>
        <begin position="145"/>
        <end position="162"/>
    </location>
</feature>